<sequence length="88" mass="9570">MVTAIFSGRCRETGDGIFIRPQKEYRGIEQAALRLVSSEGFQIFTLLAEAAVICTAANDVKVMLKAVIEGIVQIGKGIVSLEDEKAQR</sequence>
<proteinExistence type="predicted"/>
<organism evidence="1 2">
    <name type="scientific">Acropora cervicornis</name>
    <name type="common">Staghorn coral</name>
    <dbReference type="NCBI Taxonomy" id="6130"/>
    <lineage>
        <taxon>Eukaryota</taxon>
        <taxon>Metazoa</taxon>
        <taxon>Cnidaria</taxon>
        <taxon>Anthozoa</taxon>
        <taxon>Hexacorallia</taxon>
        <taxon>Scleractinia</taxon>
        <taxon>Astrocoeniina</taxon>
        <taxon>Acroporidae</taxon>
        <taxon>Acropora</taxon>
    </lineage>
</organism>
<evidence type="ECO:0000313" key="1">
    <source>
        <dbReference type="EMBL" id="KAK2568783.1"/>
    </source>
</evidence>
<gene>
    <name evidence="1" type="ORF">P5673_006806</name>
</gene>
<accession>A0AAD9QWF5</accession>
<reference evidence="1" key="2">
    <citation type="journal article" date="2023" name="Science">
        <title>Genomic signatures of disease resistance in endangered staghorn corals.</title>
        <authorList>
            <person name="Vollmer S.V."/>
            <person name="Selwyn J.D."/>
            <person name="Despard B.A."/>
            <person name="Roesel C.L."/>
        </authorList>
    </citation>
    <scope>NUCLEOTIDE SEQUENCE</scope>
    <source>
        <strain evidence="1">K2</strain>
    </source>
</reference>
<comment type="caution">
    <text evidence="1">The sequence shown here is derived from an EMBL/GenBank/DDBJ whole genome shotgun (WGS) entry which is preliminary data.</text>
</comment>
<keyword evidence="2" id="KW-1185">Reference proteome</keyword>
<reference evidence="1" key="1">
    <citation type="journal article" date="2023" name="G3 (Bethesda)">
        <title>Whole genome assembly and annotation of the endangered Caribbean coral Acropora cervicornis.</title>
        <authorList>
            <person name="Selwyn J.D."/>
            <person name="Vollmer S.V."/>
        </authorList>
    </citation>
    <scope>NUCLEOTIDE SEQUENCE</scope>
    <source>
        <strain evidence="1">K2</strain>
    </source>
</reference>
<name>A0AAD9QWF5_ACRCE</name>
<evidence type="ECO:0000313" key="2">
    <source>
        <dbReference type="Proteomes" id="UP001249851"/>
    </source>
</evidence>
<dbReference type="Proteomes" id="UP001249851">
    <property type="component" value="Unassembled WGS sequence"/>
</dbReference>
<dbReference type="AlphaFoldDB" id="A0AAD9QWF5"/>
<protein>
    <submittedName>
        <fullName evidence="1">Uncharacterized protein</fullName>
    </submittedName>
</protein>
<dbReference type="EMBL" id="JARQWQ010000011">
    <property type="protein sequence ID" value="KAK2568783.1"/>
    <property type="molecule type" value="Genomic_DNA"/>
</dbReference>